<organism evidence="2 3">
    <name type="scientific">Staphylococcus haemolyticus</name>
    <dbReference type="NCBI Taxonomy" id="1283"/>
    <lineage>
        <taxon>Bacteria</taxon>
        <taxon>Bacillati</taxon>
        <taxon>Bacillota</taxon>
        <taxon>Bacilli</taxon>
        <taxon>Bacillales</taxon>
        <taxon>Staphylococcaceae</taxon>
        <taxon>Staphylococcus</taxon>
    </lineage>
</organism>
<gene>
    <name evidence="2" type="ORF">CV019_16595</name>
</gene>
<sequence>MTSTAGAIEIKMHTGIIMTGVGQRADTLRPGRGKTNVQAQDFCVVAGDRRQHRRDDGQRAGAGCGGARTGTGAGHRAG</sequence>
<comment type="caution">
    <text evidence="2">The sequence shown here is derived from an EMBL/GenBank/DDBJ whole genome shotgun (WGS) entry which is preliminary data.</text>
</comment>
<protein>
    <submittedName>
        <fullName evidence="2">Uncharacterized protein</fullName>
    </submittedName>
</protein>
<evidence type="ECO:0000313" key="2">
    <source>
        <dbReference type="EMBL" id="PPJ66948.1"/>
    </source>
</evidence>
<evidence type="ECO:0000256" key="1">
    <source>
        <dbReference type="SAM" id="MobiDB-lite"/>
    </source>
</evidence>
<dbReference type="EMBL" id="PGWX01000837">
    <property type="protein sequence ID" value="PPJ66948.1"/>
    <property type="molecule type" value="Genomic_DNA"/>
</dbReference>
<feature type="region of interest" description="Disordered" evidence="1">
    <location>
        <begin position="48"/>
        <end position="78"/>
    </location>
</feature>
<proteinExistence type="predicted"/>
<name>A0A7Z1MX63_STAHA</name>
<feature type="compositionally biased region" description="Basic and acidic residues" evidence="1">
    <location>
        <begin position="48"/>
        <end position="58"/>
    </location>
</feature>
<accession>A0A7Z1MX63</accession>
<evidence type="ECO:0000313" key="3">
    <source>
        <dbReference type="Proteomes" id="UP000238153"/>
    </source>
</evidence>
<dbReference type="AlphaFoldDB" id="A0A7Z1MX63"/>
<dbReference type="Proteomes" id="UP000238153">
    <property type="component" value="Unassembled WGS sequence"/>
</dbReference>
<feature type="compositionally biased region" description="Gly residues" evidence="1">
    <location>
        <begin position="60"/>
        <end position="78"/>
    </location>
</feature>
<reference evidence="2 3" key="1">
    <citation type="submission" date="2017-11" db="EMBL/GenBank/DDBJ databases">
        <authorList>
            <person name="Founou R.C."/>
            <person name="Founou L."/>
            <person name="Allam M."/>
            <person name="Ismail A."/>
            <person name="Essack S.Y."/>
        </authorList>
    </citation>
    <scope>NUCLEOTIDE SEQUENCE [LARGE SCALE GENOMIC DNA]</scope>
    <source>
        <strain evidence="2 3">G811N2B1</strain>
    </source>
</reference>